<proteinExistence type="inferred from homology"/>
<evidence type="ECO:0000256" key="3">
    <source>
        <dbReference type="ARBA" id="ARBA00022723"/>
    </source>
</evidence>
<accession>A0A9P7JCX5</accession>
<dbReference type="Pfam" id="PF01179">
    <property type="entry name" value="Cu_amine_oxid"/>
    <property type="match status" value="1"/>
</dbReference>
<reference evidence="11" key="1">
    <citation type="journal article" date="2020" name="New Phytol.">
        <title>Comparative genomics reveals dynamic genome evolution in host specialist ectomycorrhizal fungi.</title>
        <authorList>
            <person name="Lofgren L.A."/>
            <person name="Nguyen N.H."/>
            <person name="Vilgalys R."/>
            <person name="Ruytinx J."/>
            <person name="Liao H.L."/>
            <person name="Branco S."/>
            <person name="Kuo A."/>
            <person name="LaButti K."/>
            <person name="Lipzen A."/>
            <person name="Andreopoulos W."/>
            <person name="Pangilinan J."/>
            <person name="Riley R."/>
            <person name="Hundley H."/>
            <person name="Na H."/>
            <person name="Barry K."/>
            <person name="Grigoriev I.V."/>
            <person name="Stajich J.E."/>
            <person name="Kennedy P.G."/>
        </authorList>
    </citation>
    <scope>NUCLEOTIDE SEQUENCE</scope>
    <source>
        <strain evidence="11">MN1</strain>
    </source>
</reference>
<dbReference type="Gene3D" id="3.10.450.40">
    <property type="match status" value="2"/>
</dbReference>
<dbReference type="EC" id="1.4.3.-" evidence="7"/>
<evidence type="ECO:0000256" key="4">
    <source>
        <dbReference type="ARBA" id="ARBA00022772"/>
    </source>
</evidence>
<comment type="similarity">
    <text evidence="2 7">Belongs to the copper/topaquinone oxidase family.</text>
</comment>
<keyword evidence="8" id="KW-0472">Membrane</keyword>
<dbReference type="OrthoDB" id="3341590at2759"/>
<keyword evidence="5 7" id="KW-0560">Oxidoreductase</keyword>
<dbReference type="SUPFAM" id="SSF54416">
    <property type="entry name" value="Amine oxidase N-terminal region"/>
    <property type="match status" value="2"/>
</dbReference>
<name>A0A9P7JCX5_9AGAM</name>
<evidence type="ECO:0000313" key="12">
    <source>
        <dbReference type="Proteomes" id="UP000807769"/>
    </source>
</evidence>
<keyword evidence="4 7" id="KW-0801">TPQ</keyword>
<dbReference type="Gene3D" id="2.70.98.20">
    <property type="entry name" value="Copper amine oxidase, catalytic domain"/>
    <property type="match status" value="1"/>
</dbReference>
<keyword evidence="8" id="KW-0812">Transmembrane</keyword>
<dbReference type="GO" id="GO:0005886">
    <property type="term" value="C:plasma membrane"/>
    <property type="evidence" value="ECO:0007669"/>
    <property type="project" value="TreeGrafter"/>
</dbReference>
<protein>
    <recommendedName>
        <fullName evidence="7">Amine oxidase</fullName>
        <ecNumber evidence="7">1.4.3.-</ecNumber>
    </recommendedName>
</protein>
<dbReference type="InterPro" id="IPR016182">
    <property type="entry name" value="Cu_amine_oxidase_N-reg"/>
</dbReference>
<evidence type="ECO:0000313" key="11">
    <source>
        <dbReference type="EMBL" id="KAG1815780.1"/>
    </source>
</evidence>
<keyword evidence="6 7" id="KW-0186">Copper</keyword>
<dbReference type="GO" id="GO:0005507">
    <property type="term" value="F:copper ion binding"/>
    <property type="evidence" value="ECO:0007669"/>
    <property type="project" value="InterPro"/>
</dbReference>
<dbReference type="PANTHER" id="PTHR10638:SF20">
    <property type="entry name" value="AMINE OXIDASE"/>
    <property type="match status" value="1"/>
</dbReference>
<feature type="transmembrane region" description="Helical" evidence="8">
    <location>
        <begin position="28"/>
        <end position="46"/>
    </location>
</feature>
<dbReference type="GO" id="GO:0048038">
    <property type="term" value="F:quinone binding"/>
    <property type="evidence" value="ECO:0007669"/>
    <property type="project" value="InterPro"/>
</dbReference>
<evidence type="ECO:0000256" key="6">
    <source>
        <dbReference type="ARBA" id="ARBA00023008"/>
    </source>
</evidence>
<gene>
    <name evidence="11" type="ORF">BJ212DRAFT_1481531</name>
</gene>
<organism evidence="11 12">
    <name type="scientific">Suillus subaureus</name>
    <dbReference type="NCBI Taxonomy" id="48587"/>
    <lineage>
        <taxon>Eukaryota</taxon>
        <taxon>Fungi</taxon>
        <taxon>Dikarya</taxon>
        <taxon>Basidiomycota</taxon>
        <taxon>Agaricomycotina</taxon>
        <taxon>Agaricomycetes</taxon>
        <taxon>Agaricomycetidae</taxon>
        <taxon>Boletales</taxon>
        <taxon>Suillineae</taxon>
        <taxon>Suillaceae</taxon>
        <taxon>Suillus</taxon>
    </lineage>
</organism>
<sequence length="827" mass="92906">MAGGYELLKTGGDTKVQSPKSYRITRRVAIGLIACLALVTLSFLHVHPPLSVDLGAQDNHDEDSVKACASPAPPAARPPAPINPWASLTIKQVVQVQKWLEDPARALNLTRGAISKPSDNHIFMIEAYYPPKASVLSYFSSLSSSDIPQKYARVTIHHGSAPEPVVKDYLVGPLPIGSSTRMEHLTEIYHLDAIPHNARGFDTRDWTAPEIFEKMAAPIMEAYEELLGGTPQDTLTTAGSGPFSFDGSFRRLWLGWRRNTPGFFLHPLNLYQYVDLSGTDPSQWDQLKIVYNHQVFDSPESFMEAFHNGSLKRVPVIDPDTDLSYSTRKRIGAQRDLDHLPGPRSVSFAGLRFRVDRDLQYVSWMGWGLYLGFDRDMGLSLWDIRFRGERIVYELKPQEALAQYAGNDPFQATTAWLDRYFGMGQSVRDMLPGYDCPHEAVYLPATTYSTDGLTTRQRAICIFEHDSERPLTRHLGYEENEFGAVKGYELVIRSIATVGKCVDFVFLRDDAENRTLVMITFDYIFHLDGTIEVRLSASGYLQAGFYDGTQGQYGNRIWETSMGSLHDHVINYKVDLDVAGTANSLLKTTLSQEAVTQPWFEDDWGDEVIQQVVTREYIDDENDALLKFPTNFQGAFALVNQEETNKWGTSRGYAIHPGYSPIHNTVVGSKRLLKNAKLGALQSGCLPSQGDRTVLEQHVELQFAGGPPVDFHKFFDGENITQEDLVAWVNLGMHHLPQSEDAPNTRTNTATSSFFLTPLNYFDHDPGDSFTYDDYGVQPAHCLPEHPSPFEYHPAKMFDLDGRPAPASSIENMRKASELYHRIKLEL</sequence>
<dbReference type="Proteomes" id="UP000807769">
    <property type="component" value="Unassembled WGS sequence"/>
</dbReference>
<dbReference type="InterPro" id="IPR015798">
    <property type="entry name" value="Cu_amine_oxidase_C"/>
</dbReference>
<dbReference type="RefSeq" id="XP_041192711.1">
    <property type="nucleotide sequence ID" value="XM_041340271.1"/>
</dbReference>
<comment type="cofactor">
    <cofactor evidence="7">
        <name>Cu cation</name>
        <dbReference type="ChEBI" id="CHEBI:23378"/>
    </cofactor>
    <text evidence="7">Contains 1 topaquinone per subunit.</text>
</comment>
<dbReference type="AlphaFoldDB" id="A0A9P7JCX5"/>
<evidence type="ECO:0000256" key="5">
    <source>
        <dbReference type="ARBA" id="ARBA00023002"/>
    </source>
</evidence>
<dbReference type="GO" id="GO:0008131">
    <property type="term" value="F:primary methylamine oxidase activity"/>
    <property type="evidence" value="ECO:0007669"/>
    <property type="project" value="InterPro"/>
</dbReference>
<dbReference type="SUPFAM" id="SSF49998">
    <property type="entry name" value="Amine oxidase catalytic domain"/>
    <property type="match status" value="1"/>
</dbReference>
<dbReference type="PANTHER" id="PTHR10638">
    <property type="entry name" value="COPPER AMINE OXIDASE"/>
    <property type="match status" value="1"/>
</dbReference>
<dbReference type="PRINTS" id="PR00766">
    <property type="entry name" value="CUDAOXIDASE"/>
</dbReference>
<comment type="cofactor">
    <cofactor evidence="1">
        <name>Cu cation</name>
        <dbReference type="ChEBI" id="CHEBI:23378"/>
    </cofactor>
</comment>
<evidence type="ECO:0000256" key="2">
    <source>
        <dbReference type="ARBA" id="ARBA00007983"/>
    </source>
</evidence>
<evidence type="ECO:0000256" key="1">
    <source>
        <dbReference type="ARBA" id="ARBA00001935"/>
    </source>
</evidence>
<keyword evidence="3 7" id="KW-0479">Metal-binding</keyword>
<dbReference type="InterPro" id="IPR036460">
    <property type="entry name" value="Cu_amine_oxidase_C_sf"/>
</dbReference>
<dbReference type="GO" id="GO:0009308">
    <property type="term" value="P:amine metabolic process"/>
    <property type="evidence" value="ECO:0007669"/>
    <property type="project" value="UniProtKB-UniRule"/>
</dbReference>
<dbReference type="GeneID" id="64634287"/>
<dbReference type="InterPro" id="IPR000269">
    <property type="entry name" value="Cu_amine_oxidase"/>
</dbReference>
<feature type="domain" description="Copper amine oxidase catalytic" evidence="9">
    <location>
        <begin position="344"/>
        <end position="766"/>
    </location>
</feature>
<comment type="PTM">
    <text evidence="7">Topaquinone (TPQ) is generated by copper-dependent autoxidation of a specific tyrosyl residue.</text>
</comment>
<evidence type="ECO:0000256" key="7">
    <source>
        <dbReference type="RuleBase" id="RU000672"/>
    </source>
</evidence>
<dbReference type="EMBL" id="JABBWG010000018">
    <property type="protein sequence ID" value="KAG1815780.1"/>
    <property type="molecule type" value="Genomic_DNA"/>
</dbReference>
<comment type="caution">
    <text evidence="11">The sequence shown here is derived from an EMBL/GenBank/DDBJ whole genome shotgun (WGS) entry which is preliminary data.</text>
</comment>
<dbReference type="Pfam" id="PF09248">
    <property type="entry name" value="DUF1965"/>
    <property type="match status" value="1"/>
</dbReference>
<keyword evidence="8" id="KW-1133">Transmembrane helix</keyword>
<evidence type="ECO:0000256" key="8">
    <source>
        <dbReference type="SAM" id="Phobius"/>
    </source>
</evidence>
<feature type="domain" description="DUF1965" evidence="10">
    <location>
        <begin position="265"/>
        <end position="313"/>
    </location>
</feature>
<dbReference type="InterPro" id="IPR015328">
    <property type="entry name" value="DUF1965"/>
</dbReference>
<keyword evidence="12" id="KW-1185">Reference proteome</keyword>
<evidence type="ECO:0000259" key="10">
    <source>
        <dbReference type="Pfam" id="PF09248"/>
    </source>
</evidence>
<evidence type="ECO:0000259" key="9">
    <source>
        <dbReference type="Pfam" id="PF01179"/>
    </source>
</evidence>